<accession>A0AAD2GBU5</accession>
<dbReference type="AlphaFoldDB" id="A0AAD2GBU5"/>
<feature type="domain" description="ZC3H15/TMA46 family C-terminal" evidence="5">
    <location>
        <begin position="151"/>
        <end position="246"/>
    </location>
</feature>
<gene>
    <name evidence="6" type="ORF">CYCCA115_LOCUS23483</name>
</gene>
<keyword evidence="2" id="KW-0863">Zinc-finger</keyword>
<comment type="caution">
    <text evidence="6">The sequence shown here is derived from an EMBL/GenBank/DDBJ whole genome shotgun (WGS) entry which is preliminary data.</text>
</comment>
<evidence type="ECO:0000313" key="7">
    <source>
        <dbReference type="Proteomes" id="UP001295423"/>
    </source>
</evidence>
<dbReference type="Proteomes" id="UP001295423">
    <property type="component" value="Unassembled WGS sequence"/>
</dbReference>
<evidence type="ECO:0000259" key="5">
    <source>
        <dbReference type="Pfam" id="PF16543"/>
    </source>
</evidence>
<dbReference type="EMBL" id="CAKOGP040002414">
    <property type="protein sequence ID" value="CAJ1968965.1"/>
    <property type="molecule type" value="Genomic_DNA"/>
</dbReference>
<dbReference type="InterPro" id="IPR032378">
    <property type="entry name" value="ZC3H15/TMA46_C"/>
</dbReference>
<organism evidence="6 7">
    <name type="scientific">Cylindrotheca closterium</name>
    <dbReference type="NCBI Taxonomy" id="2856"/>
    <lineage>
        <taxon>Eukaryota</taxon>
        <taxon>Sar</taxon>
        <taxon>Stramenopiles</taxon>
        <taxon>Ochrophyta</taxon>
        <taxon>Bacillariophyta</taxon>
        <taxon>Bacillariophyceae</taxon>
        <taxon>Bacillariophycidae</taxon>
        <taxon>Bacillariales</taxon>
        <taxon>Bacillariaceae</taxon>
        <taxon>Cylindrotheca</taxon>
    </lineage>
</organism>
<feature type="compositionally biased region" description="Basic and acidic residues" evidence="4">
    <location>
        <begin position="1"/>
        <end position="28"/>
    </location>
</feature>
<evidence type="ECO:0000256" key="2">
    <source>
        <dbReference type="ARBA" id="ARBA00022771"/>
    </source>
</evidence>
<name>A0AAD2GBU5_9STRA</name>
<feature type="region of interest" description="Disordered" evidence="4">
    <location>
        <begin position="166"/>
        <end position="188"/>
    </location>
</feature>
<dbReference type="Pfam" id="PF16543">
    <property type="entry name" value="DFRP_C"/>
    <property type="match status" value="1"/>
</dbReference>
<reference evidence="6" key="1">
    <citation type="submission" date="2023-08" db="EMBL/GenBank/DDBJ databases">
        <authorList>
            <person name="Audoor S."/>
            <person name="Bilcke G."/>
        </authorList>
    </citation>
    <scope>NUCLEOTIDE SEQUENCE</scope>
</reference>
<feature type="compositionally biased region" description="Basic and acidic residues" evidence="4">
    <location>
        <begin position="53"/>
        <end position="83"/>
    </location>
</feature>
<keyword evidence="3" id="KW-0862">Zinc</keyword>
<feature type="region of interest" description="Disordered" evidence="4">
    <location>
        <begin position="1"/>
        <end position="122"/>
    </location>
</feature>
<evidence type="ECO:0000256" key="4">
    <source>
        <dbReference type="SAM" id="MobiDB-lite"/>
    </source>
</evidence>
<evidence type="ECO:0000256" key="1">
    <source>
        <dbReference type="ARBA" id="ARBA00022723"/>
    </source>
</evidence>
<keyword evidence="7" id="KW-1185">Reference proteome</keyword>
<sequence>MAKKKNAPEGSKKADQKRKQQAIEDRTFGLKNKNKSKKVQMKVEGIKKNVMKSGDKRQMALEEQRKKVKAEQKARRKAAKDEQDALFGEALLAIGKKKTTDQKGGKAEAKGRDADDDANKKTTSRAMKMMYQMDAKEMEERLKEDPNYVPTLEDKIEAERQRKVEELKKSGKGTKVTPESFAAWQEKKRKRRAEAAKKLVETELRKKKGGKGLAVLSGRDLYEYKRDLFTLVQSDDAQNDEGQLDESDPKLKDVASKVEELFMDDTNLDDLEDD</sequence>
<dbReference type="PANTHER" id="PTHR12681:SF0">
    <property type="entry name" value="ZINC FINGER CCCH DOMAIN-CONTAINING PROTEIN 15"/>
    <property type="match status" value="1"/>
</dbReference>
<dbReference type="Gene3D" id="6.20.400.10">
    <property type="match status" value="1"/>
</dbReference>
<feature type="compositionally biased region" description="Basic and acidic residues" evidence="4">
    <location>
        <begin position="98"/>
        <end position="120"/>
    </location>
</feature>
<evidence type="ECO:0000256" key="3">
    <source>
        <dbReference type="ARBA" id="ARBA00022833"/>
    </source>
</evidence>
<protein>
    <recommendedName>
        <fullName evidence="5">ZC3H15/TMA46 family C-terminal domain-containing protein</fullName>
    </recommendedName>
</protein>
<keyword evidence="1" id="KW-0479">Metal-binding</keyword>
<dbReference type="GO" id="GO:0005829">
    <property type="term" value="C:cytosol"/>
    <property type="evidence" value="ECO:0007669"/>
    <property type="project" value="TreeGrafter"/>
</dbReference>
<dbReference type="GO" id="GO:0002181">
    <property type="term" value="P:cytoplasmic translation"/>
    <property type="evidence" value="ECO:0007669"/>
    <property type="project" value="TreeGrafter"/>
</dbReference>
<proteinExistence type="predicted"/>
<dbReference type="GO" id="GO:0003729">
    <property type="term" value="F:mRNA binding"/>
    <property type="evidence" value="ECO:0007669"/>
    <property type="project" value="TreeGrafter"/>
</dbReference>
<evidence type="ECO:0000313" key="6">
    <source>
        <dbReference type="EMBL" id="CAJ1968965.1"/>
    </source>
</evidence>
<dbReference type="GO" id="GO:0008270">
    <property type="term" value="F:zinc ion binding"/>
    <property type="evidence" value="ECO:0007669"/>
    <property type="project" value="UniProtKB-KW"/>
</dbReference>
<dbReference type="PANTHER" id="PTHR12681">
    <property type="entry name" value="ZINC FINGER-CONTAINING PROTEIN P48ZNF"/>
    <property type="match status" value="1"/>
</dbReference>